<feature type="transmembrane region" description="Helical" evidence="4">
    <location>
        <begin position="297"/>
        <end position="316"/>
    </location>
</feature>
<dbReference type="InterPro" id="IPR033468">
    <property type="entry name" value="Metaxin_GST"/>
</dbReference>
<protein>
    <recommendedName>
        <fullName evidence="2">Metaxin</fullName>
    </recommendedName>
</protein>
<dbReference type="InterPro" id="IPR012336">
    <property type="entry name" value="Thioredoxin-like_fold"/>
</dbReference>
<dbReference type="GO" id="GO:0001401">
    <property type="term" value="C:SAM complex"/>
    <property type="evidence" value="ECO:0007669"/>
    <property type="project" value="InterPro"/>
</dbReference>
<organism evidence="7 8">
    <name type="scientific">Kingdonia uniflora</name>
    <dbReference type="NCBI Taxonomy" id="39325"/>
    <lineage>
        <taxon>Eukaryota</taxon>
        <taxon>Viridiplantae</taxon>
        <taxon>Streptophyta</taxon>
        <taxon>Embryophyta</taxon>
        <taxon>Tracheophyta</taxon>
        <taxon>Spermatophyta</taxon>
        <taxon>Magnoliopsida</taxon>
        <taxon>Ranunculales</taxon>
        <taxon>Circaeasteraceae</taxon>
        <taxon>Kingdonia</taxon>
    </lineage>
</organism>
<evidence type="ECO:0000259" key="5">
    <source>
        <dbReference type="Pfam" id="PF17171"/>
    </source>
</evidence>
<evidence type="ECO:0000313" key="7">
    <source>
        <dbReference type="EMBL" id="KAF6141776.1"/>
    </source>
</evidence>
<keyword evidence="2" id="KW-0496">Mitochondrion</keyword>
<evidence type="ECO:0000256" key="3">
    <source>
        <dbReference type="SAM" id="MobiDB-lite"/>
    </source>
</evidence>
<evidence type="ECO:0000313" key="8">
    <source>
        <dbReference type="Proteomes" id="UP000541444"/>
    </source>
</evidence>
<comment type="subcellular location">
    <subcellularLocation>
        <location evidence="2">Mitochondrion outer membrane</location>
    </subcellularLocation>
</comment>
<dbReference type="AlphaFoldDB" id="A0A7J7LGJ8"/>
<reference evidence="7 8" key="1">
    <citation type="journal article" date="2020" name="IScience">
        <title>Genome Sequencing of the Endangered Kingdonia uniflora (Circaeasteraceae, Ranunculales) Reveals Potential Mechanisms of Evolutionary Specialization.</title>
        <authorList>
            <person name="Sun Y."/>
            <person name="Deng T."/>
            <person name="Zhang A."/>
            <person name="Moore M.J."/>
            <person name="Landis J.B."/>
            <person name="Lin N."/>
            <person name="Zhang H."/>
            <person name="Zhang X."/>
            <person name="Huang J."/>
            <person name="Zhang X."/>
            <person name="Sun H."/>
            <person name="Wang H."/>
        </authorList>
    </citation>
    <scope>NUCLEOTIDE SEQUENCE [LARGE SCALE GENOMIC DNA]</scope>
    <source>
        <strain evidence="7">TB1705</strain>
        <tissue evidence="7">Leaf</tissue>
    </source>
</reference>
<evidence type="ECO:0000256" key="1">
    <source>
        <dbReference type="ARBA" id="ARBA00009170"/>
    </source>
</evidence>
<feature type="domain" description="Metaxin glutathione S-transferase" evidence="5">
    <location>
        <begin position="177"/>
        <end position="236"/>
    </location>
</feature>
<evidence type="ECO:0000256" key="4">
    <source>
        <dbReference type="SAM" id="Phobius"/>
    </source>
</evidence>
<dbReference type="Pfam" id="PF17172">
    <property type="entry name" value="GST_N_4"/>
    <property type="match status" value="1"/>
</dbReference>
<sequence>MEKEEEEVKEGFVLVARKGCFGLPTACPSCLPVYLYLRFANVDFDLRFNLVHPDSDQIPYVENGDYVAYNNEKGGVIESLKEDGIVDLDSGLPSHTIPDWLSMKAMISTWLSDAVMYELWVGSDGSAARKIYFSDLPWPIGKILHLKQTYTVRQMLSITTANAERREEEIYRKATIAYEAVSTRLGEQNFLFENRPTSLDAVFLGHSLFALQVLPDASVLQSKLMEHNNLVRYCEKHKIEVLEAGSSSSSVPSSSFNPSSPSMPKRGTPSSWSTKSKNKPKKEKTEEEKTFRKRSKYFLATQLVAVVLFLSLLTGGTDDEDAEGNDDVFS</sequence>
<keyword evidence="4" id="KW-0472">Membrane</keyword>
<dbReference type="PIRSF" id="PIRSF038150">
    <property type="entry name" value="Metaxin"/>
    <property type="match status" value="1"/>
</dbReference>
<accession>A0A7J7LGJ8</accession>
<dbReference type="GO" id="GO:0006626">
    <property type="term" value="P:protein targeting to mitochondrion"/>
    <property type="evidence" value="ECO:0007669"/>
    <property type="project" value="TreeGrafter"/>
</dbReference>
<keyword evidence="4" id="KW-0812">Transmembrane</keyword>
<comment type="function">
    <text evidence="2">Involved in transport of proteins into the mitochondrion.</text>
</comment>
<evidence type="ECO:0000259" key="6">
    <source>
        <dbReference type="Pfam" id="PF17172"/>
    </source>
</evidence>
<evidence type="ECO:0000256" key="2">
    <source>
        <dbReference type="PIRNR" id="PIRNR038150"/>
    </source>
</evidence>
<dbReference type="PANTHER" id="PTHR12289:SF41">
    <property type="entry name" value="FAILED AXON CONNECTIONS-RELATED"/>
    <property type="match status" value="1"/>
</dbReference>
<keyword evidence="8" id="KW-1185">Reference proteome</keyword>
<dbReference type="OrthoDB" id="5835136at2759"/>
<comment type="similarity">
    <text evidence="1 2">Belongs to the metaxin family.</text>
</comment>
<proteinExistence type="inferred from homology"/>
<keyword evidence="2" id="KW-1000">Mitochondrion outer membrane</keyword>
<dbReference type="EMBL" id="JACGCM010002299">
    <property type="protein sequence ID" value="KAF6141776.1"/>
    <property type="molecule type" value="Genomic_DNA"/>
</dbReference>
<dbReference type="InterPro" id="IPR050931">
    <property type="entry name" value="Mito_Protein_Transport_Metaxin"/>
</dbReference>
<dbReference type="InterPro" id="IPR017410">
    <property type="entry name" value="Metaxin1/3"/>
</dbReference>
<dbReference type="PANTHER" id="PTHR12289">
    <property type="entry name" value="METAXIN RELATED"/>
    <property type="match status" value="1"/>
</dbReference>
<dbReference type="Proteomes" id="UP000541444">
    <property type="component" value="Unassembled WGS sequence"/>
</dbReference>
<feature type="region of interest" description="Disordered" evidence="3">
    <location>
        <begin position="245"/>
        <end position="291"/>
    </location>
</feature>
<feature type="compositionally biased region" description="Low complexity" evidence="3">
    <location>
        <begin position="246"/>
        <end position="275"/>
    </location>
</feature>
<comment type="caution">
    <text evidence="7">The sequence shown here is derived from an EMBL/GenBank/DDBJ whole genome shotgun (WGS) entry which is preliminary data.</text>
</comment>
<feature type="domain" description="Thioredoxin-like fold" evidence="6">
    <location>
        <begin position="28"/>
        <end position="124"/>
    </location>
</feature>
<dbReference type="CDD" id="cd03193">
    <property type="entry name" value="GST_C_Metaxin"/>
    <property type="match status" value="1"/>
</dbReference>
<name>A0A7J7LGJ8_9MAGN</name>
<keyword evidence="4" id="KW-1133">Transmembrane helix</keyword>
<gene>
    <name evidence="7" type="ORF">GIB67_027954</name>
</gene>
<dbReference type="Pfam" id="PF17171">
    <property type="entry name" value="GST_C_6"/>
    <property type="match status" value="1"/>
</dbReference>
<dbReference type="GO" id="GO:0007005">
    <property type="term" value="P:mitochondrion organization"/>
    <property type="evidence" value="ECO:0007669"/>
    <property type="project" value="InterPro"/>
</dbReference>